<dbReference type="Gene3D" id="6.10.340.10">
    <property type="match status" value="1"/>
</dbReference>
<dbReference type="InterPro" id="IPR050398">
    <property type="entry name" value="HssS/ArlS-like"/>
</dbReference>
<dbReference type="SUPFAM" id="SSF158472">
    <property type="entry name" value="HAMP domain-like"/>
    <property type="match status" value="1"/>
</dbReference>
<evidence type="ECO:0000256" key="2">
    <source>
        <dbReference type="ARBA" id="ARBA00004651"/>
    </source>
</evidence>
<dbReference type="InterPro" id="IPR036890">
    <property type="entry name" value="HATPase_C_sf"/>
</dbReference>
<keyword evidence="13 14" id="KW-0472">Membrane</keyword>
<organism evidence="17 18">
    <name type="scientific">[Clostridium] methylpentosum DSM 5476</name>
    <dbReference type="NCBI Taxonomy" id="537013"/>
    <lineage>
        <taxon>Bacteria</taxon>
        <taxon>Bacillati</taxon>
        <taxon>Bacillota</taxon>
        <taxon>Clostridia</taxon>
        <taxon>Eubacteriales</taxon>
        <taxon>Oscillospiraceae</taxon>
        <taxon>Oscillospiraceae incertae sedis</taxon>
    </lineage>
</organism>
<reference evidence="17 18" key="1">
    <citation type="submission" date="2009-01" db="EMBL/GenBank/DDBJ databases">
        <authorList>
            <person name="Fulton L."/>
            <person name="Clifton S."/>
            <person name="Fulton B."/>
            <person name="Xu J."/>
            <person name="Minx P."/>
            <person name="Pepin K.H."/>
            <person name="Johnson M."/>
            <person name="Bhonagiri V."/>
            <person name="Nash W.E."/>
            <person name="Mardis E.R."/>
            <person name="Wilson R.K."/>
        </authorList>
    </citation>
    <scope>NUCLEOTIDE SEQUENCE [LARGE SCALE GENOMIC DNA]</scope>
    <source>
        <strain evidence="17 18">DSM 5476</strain>
    </source>
</reference>
<feature type="transmembrane region" description="Helical" evidence="14">
    <location>
        <begin position="170"/>
        <end position="190"/>
    </location>
</feature>
<evidence type="ECO:0000256" key="12">
    <source>
        <dbReference type="ARBA" id="ARBA00023012"/>
    </source>
</evidence>
<keyword evidence="4" id="KW-1003">Cell membrane</keyword>
<evidence type="ECO:0000259" key="15">
    <source>
        <dbReference type="PROSITE" id="PS50109"/>
    </source>
</evidence>
<dbReference type="SMART" id="SM00388">
    <property type="entry name" value="HisKA"/>
    <property type="match status" value="1"/>
</dbReference>
<comment type="subcellular location">
    <subcellularLocation>
        <location evidence="2">Cell membrane</location>
        <topology evidence="2">Multi-pass membrane protein</topology>
    </subcellularLocation>
</comment>
<evidence type="ECO:0000256" key="8">
    <source>
        <dbReference type="ARBA" id="ARBA00022741"/>
    </source>
</evidence>
<evidence type="ECO:0000256" key="10">
    <source>
        <dbReference type="ARBA" id="ARBA00022840"/>
    </source>
</evidence>
<dbReference type="HOGENOM" id="CLU_000445_89_6_9"/>
<evidence type="ECO:0000256" key="7">
    <source>
        <dbReference type="ARBA" id="ARBA00022692"/>
    </source>
</evidence>
<dbReference type="CDD" id="cd00082">
    <property type="entry name" value="HisKA"/>
    <property type="match status" value="1"/>
</dbReference>
<evidence type="ECO:0000313" key="18">
    <source>
        <dbReference type="Proteomes" id="UP000003340"/>
    </source>
</evidence>
<dbReference type="PANTHER" id="PTHR45528">
    <property type="entry name" value="SENSOR HISTIDINE KINASE CPXA"/>
    <property type="match status" value="1"/>
</dbReference>
<dbReference type="EC" id="2.7.13.3" evidence="3"/>
<dbReference type="InterPro" id="IPR005467">
    <property type="entry name" value="His_kinase_dom"/>
</dbReference>
<reference evidence="17 18" key="2">
    <citation type="submission" date="2009-02" db="EMBL/GenBank/DDBJ databases">
        <title>Draft genome sequence of Clostridium methylpentosum (DSM 5476).</title>
        <authorList>
            <person name="Sudarsanam P."/>
            <person name="Ley R."/>
            <person name="Guruge J."/>
            <person name="Turnbaugh P.J."/>
            <person name="Mahowald M."/>
            <person name="Liep D."/>
            <person name="Gordon J."/>
        </authorList>
    </citation>
    <scope>NUCLEOTIDE SEQUENCE [LARGE SCALE GENOMIC DNA]</scope>
    <source>
        <strain evidence="17 18">DSM 5476</strain>
    </source>
</reference>
<gene>
    <name evidence="17" type="ORF">CLOSTMETH_02467</name>
</gene>
<dbReference type="Proteomes" id="UP000003340">
    <property type="component" value="Unassembled WGS sequence"/>
</dbReference>
<protein>
    <recommendedName>
        <fullName evidence="3">histidine kinase</fullName>
        <ecNumber evidence="3">2.7.13.3</ecNumber>
    </recommendedName>
</protein>
<dbReference type="STRING" id="537013.CLOSTMETH_02467"/>
<dbReference type="InterPro" id="IPR003594">
    <property type="entry name" value="HATPase_dom"/>
</dbReference>
<keyword evidence="18" id="KW-1185">Reference proteome</keyword>
<feature type="domain" description="HAMP" evidence="16">
    <location>
        <begin position="191"/>
        <end position="243"/>
    </location>
</feature>
<keyword evidence="12" id="KW-0902">Two-component regulatory system</keyword>
<feature type="transmembrane region" description="Helical" evidence="14">
    <location>
        <begin position="12"/>
        <end position="35"/>
    </location>
</feature>
<keyword evidence="8" id="KW-0547">Nucleotide-binding</keyword>
<dbReference type="GO" id="GO:0005524">
    <property type="term" value="F:ATP binding"/>
    <property type="evidence" value="ECO:0007669"/>
    <property type="project" value="UniProtKB-KW"/>
</dbReference>
<evidence type="ECO:0000256" key="4">
    <source>
        <dbReference type="ARBA" id="ARBA00022475"/>
    </source>
</evidence>
<dbReference type="AlphaFoldDB" id="C0EF28"/>
<dbReference type="Pfam" id="PF00512">
    <property type="entry name" value="HisKA"/>
    <property type="match status" value="1"/>
</dbReference>
<evidence type="ECO:0000256" key="14">
    <source>
        <dbReference type="SAM" id="Phobius"/>
    </source>
</evidence>
<dbReference type="eggNOG" id="COG5002">
    <property type="taxonomic scope" value="Bacteria"/>
</dbReference>
<evidence type="ECO:0000259" key="16">
    <source>
        <dbReference type="PROSITE" id="PS50885"/>
    </source>
</evidence>
<dbReference type="SMART" id="SM00304">
    <property type="entry name" value="HAMP"/>
    <property type="match status" value="1"/>
</dbReference>
<evidence type="ECO:0000256" key="5">
    <source>
        <dbReference type="ARBA" id="ARBA00022553"/>
    </source>
</evidence>
<dbReference type="InterPro" id="IPR036097">
    <property type="entry name" value="HisK_dim/P_sf"/>
</dbReference>
<keyword evidence="6" id="KW-0808">Transferase</keyword>
<dbReference type="PANTHER" id="PTHR45528:SF1">
    <property type="entry name" value="SENSOR HISTIDINE KINASE CPXA"/>
    <property type="match status" value="1"/>
</dbReference>
<keyword evidence="7 14" id="KW-0812">Transmembrane</keyword>
<keyword evidence="10" id="KW-0067">ATP-binding</keyword>
<keyword evidence="9 17" id="KW-0418">Kinase</keyword>
<dbReference type="CDD" id="cd06225">
    <property type="entry name" value="HAMP"/>
    <property type="match status" value="1"/>
</dbReference>
<dbReference type="EMBL" id="ACEC01000082">
    <property type="protein sequence ID" value="EEG29930.1"/>
    <property type="molecule type" value="Genomic_DNA"/>
</dbReference>
<proteinExistence type="predicted"/>
<dbReference type="SUPFAM" id="SSF55874">
    <property type="entry name" value="ATPase domain of HSP90 chaperone/DNA topoisomerase II/histidine kinase"/>
    <property type="match status" value="1"/>
</dbReference>
<dbReference type="GO" id="GO:0000155">
    <property type="term" value="F:phosphorelay sensor kinase activity"/>
    <property type="evidence" value="ECO:0007669"/>
    <property type="project" value="InterPro"/>
</dbReference>
<keyword evidence="11 14" id="KW-1133">Transmembrane helix</keyword>
<evidence type="ECO:0000313" key="17">
    <source>
        <dbReference type="EMBL" id="EEG29930.1"/>
    </source>
</evidence>
<dbReference type="FunFam" id="1.10.287.130:FF:000001">
    <property type="entry name" value="Two-component sensor histidine kinase"/>
    <property type="match status" value="1"/>
</dbReference>
<evidence type="ECO:0000256" key="1">
    <source>
        <dbReference type="ARBA" id="ARBA00000085"/>
    </source>
</evidence>
<dbReference type="PROSITE" id="PS50885">
    <property type="entry name" value="HAMP"/>
    <property type="match status" value="1"/>
</dbReference>
<feature type="domain" description="Histidine kinase" evidence="15">
    <location>
        <begin position="265"/>
        <end position="479"/>
    </location>
</feature>
<evidence type="ECO:0000256" key="11">
    <source>
        <dbReference type="ARBA" id="ARBA00022989"/>
    </source>
</evidence>
<dbReference type="Pfam" id="PF02518">
    <property type="entry name" value="HATPase_c"/>
    <property type="match status" value="1"/>
</dbReference>
<accession>C0EF28</accession>
<dbReference type="PROSITE" id="PS50109">
    <property type="entry name" value="HIS_KIN"/>
    <property type="match status" value="1"/>
</dbReference>
<dbReference type="GO" id="GO:0005886">
    <property type="term" value="C:plasma membrane"/>
    <property type="evidence" value="ECO:0007669"/>
    <property type="project" value="UniProtKB-SubCell"/>
</dbReference>
<evidence type="ECO:0000256" key="6">
    <source>
        <dbReference type="ARBA" id="ARBA00022679"/>
    </source>
</evidence>
<dbReference type="Pfam" id="PF00672">
    <property type="entry name" value="HAMP"/>
    <property type="match status" value="1"/>
</dbReference>
<comment type="catalytic activity">
    <reaction evidence="1">
        <text>ATP + protein L-histidine = ADP + protein N-phospho-L-histidine.</text>
        <dbReference type="EC" id="2.7.13.3"/>
    </reaction>
</comment>
<dbReference type="SMART" id="SM00387">
    <property type="entry name" value="HATPase_c"/>
    <property type="match status" value="1"/>
</dbReference>
<dbReference type="SUPFAM" id="SSF47384">
    <property type="entry name" value="Homodimeric domain of signal transducing histidine kinase"/>
    <property type="match status" value="1"/>
</dbReference>
<evidence type="ECO:0000256" key="13">
    <source>
        <dbReference type="ARBA" id="ARBA00023136"/>
    </source>
</evidence>
<evidence type="ECO:0000256" key="9">
    <source>
        <dbReference type="ARBA" id="ARBA00022777"/>
    </source>
</evidence>
<evidence type="ECO:0000256" key="3">
    <source>
        <dbReference type="ARBA" id="ARBA00012438"/>
    </source>
</evidence>
<comment type="caution">
    <text evidence="17">The sequence shown here is derived from an EMBL/GenBank/DDBJ whole genome shotgun (WGS) entry which is preliminary data.</text>
</comment>
<dbReference type="InterPro" id="IPR003661">
    <property type="entry name" value="HisK_dim/P_dom"/>
</dbReference>
<name>C0EF28_9FIRM</name>
<sequence>MAKLMGSIRNKLMFAILCVLSINIVVVLVFGQTFLESYYIHNKKNELRDLKREITSAYQNSSNKELQQGLTNCQENNVTYLLYIKGNLVSLNSSQGSDYQARIDSTSWWYMAQSTGIFEQLEKTPTIVIQQKNEISDSLFLYSKLDDQVYLFLETPRAFIEATAQTAMKFFLFLSVGTLVLGIVITVILANRIAKPIKQIDKAAQKIAAMDFSEQCEVHTGDEVEALANSVNSMSEKLKENISLLRRDLEREEQTNRMRREFIANVSHDLKTPISLISAYGEMLKDNSKDEKTSEVCDILLEQGETMTRLVNQLLTLSQLESGMISYDMSFFSMNDLIGTVVKNCRILLDQSGIDFELQLGEEYMVKGDYNRITQVFTNLFENAIKYVDEKKLIDVRLTHHKNWVRTSIFNSHAPLSQQELENVFTIFYKSDKARKASNKSYGIGLAIVKTIVEAHNGRYGVYNSEDGVVFWFELELFDFDQEEEFDE</sequence>
<dbReference type="Gene3D" id="1.10.287.130">
    <property type="match status" value="1"/>
</dbReference>
<dbReference type="Gene3D" id="3.30.565.10">
    <property type="entry name" value="Histidine kinase-like ATPase, C-terminal domain"/>
    <property type="match status" value="1"/>
</dbReference>
<keyword evidence="5" id="KW-0597">Phosphoprotein</keyword>
<dbReference type="InterPro" id="IPR003660">
    <property type="entry name" value="HAMP_dom"/>
</dbReference>